<evidence type="ECO:0000256" key="1">
    <source>
        <dbReference type="ARBA" id="ARBA00004613"/>
    </source>
</evidence>
<proteinExistence type="predicted"/>
<feature type="domain" description="NodB homology" evidence="4">
    <location>
        <begin position="99"/>
        <end position="287"/>
    </location>
</feature>
<feature type="compositionally biased region" description="Low complexity" evidence="3">
    <location>
        <begin position="8"/>
        <end position="17"/>
    </location>
</feature>
<dbReference type="Pfam" id="PF01522">
    <property type="entry name" value="Polysacc_deac_1"/>
    <property type="match status" value="1"/>
</dbReference>
<dbReference type="InterPro" id="IPR051398">
    <property type="entry name" value="Polysacch_Deacetylase"/>
</dbReference>
<evidence type="ECO:0000313" key="5">
    <source>
        <dbReference type="EMBL" id="WUS25232.1"/>
    </source>
</evidence>
<gene>
    <name evidence="5" type="ORF">OG727_24780</name>
</gene>
<feature type="region of interest" description="Disordered" evidence="3">
    <location>
        <begin position="1"/>
        <end position="21"/>
    </location>
</feature>
<evidence type="ECO:0000256" key="2">
    <source>
        <dbReference type="ARBA" id="ARBA00022729"/>
    </source>
</evidence>
<keyword evidence="6" id="KW-1185">Reference proteome</keyword>
<evidence type="ECO:0000256" key="3">
    <source>
        <dbReference type="SAM" id="MobiDB-lite"/>
    </source>
</evidence>
<dbReference type="Gene3D" id="3.20.20.370">
    <property type="entry name" value="Glycoside hydrolase/deacetylase"/>
    <property type="match status" value="1"/>
</dbReference>
<dbReference type="RefSeq" id="WP_329128439.1">
    <property type="nucleotide sequence ID" value="NZ_CP108473.1"/>
</dbReference>
<keyword evidence="2" id="KW-0732">Signal</keyword>
<dbReference type="CDD" id="cd10918">
    <property type="entry name" value="CE4_NodB_like_5s_6s"/>
    <property type="match status" value="1"/>
</dbReference>
<organism evidence="5 6">
    <name type="scientific">Streptomyces caniferus</name>
    <dbReference type="NCBI Taxonomy" id="285557"/>
    <lineage>
        <taxon>Bacteria</taxon>
        <taxon>Bacillati</taxon>
        <taxon>Actinomycetota</taxon>
        <taxon>Actinomycetes</taxon>
        <taxon>Kitasatosporales</taxon>
        <taxon>Streptomycetaceae</taxon>
        <taxon>Streptomyces</taxon>
    </lineage>
</organism>
<evidence type="ECO:0000313" key="6">
    <source>
        <dbReference type="Proteomes" id="UP001432292"/>
    </source>
</evidence>
<accession>A0ABZ1VS62</accession>
<dbReference type="Proteomes" id="UP001432292">
    <property type="component" value="Chromosome"/>
</dbReference>
<sequence>MSVDPAPRRAVAPVPAARRARHGRGAPPWVLTYHSVTEVTRVTGPTRATRATRATEDPYRITVSPDRLDRQLRWLRERGLRGVGVGELLRARAAGRDAGLVGLTFDDGYADFLTGALPLLRRHDCTATLFVLPGRPGGDNAWDPLGPRKPLLTEAGIRAVADAGMEVGSHGLLHRDLTTADDTALERESAASRRLLAELTGRAPEGFCYPYGAVDVRAVAAVRAAGYGYACALDPGPLTGRHALPRVHIGAADTCWRLHLKRALHPLRRRALPLEETTPAATPGGIR</sequence>
<dbReference type="SUPFAM" id="SSF88713">
    <property type="entry name" value="Glycoside hydrolase/deacetylase"/>
    <property type="match status" value="1"/>
</dbReference>
<dbReference type="EMBL" id="CP108473">
    <property type="protein sequence ID" value="WUS25232.1"/>
    <property type="molecule type" value="Genomic_DNA"/>
</dbReference>
<protein>
    <submittedName>
        <fullName evidence="5">Polysaccharide deacetylase family protein</fullName>
    </submittedName>
</protein>
<dbReference type="PROSITE" id="PS51677">
    <property type="entry name" value="NODB"/>
    <property type="match status" value="1"/>
</dbReference>
<dbReference type="InterPro" id="IPR002509">
    <property type="entry name" value="NODB_dom"/>
</dbReference>
<comment type="subcellular location">
    <subcellularLocation>
        <location evidence="1">Secreted</location>
    </subcellularLocation>
</comment>
<evidence type="ECO:0000259" key="4">
    <source>
        <dbReference type="PROSITE" id="PS51677"/>
    </source>
</evidence>
<name>A0ABZ1VS62_9ACTN</name>
<dbReference type="InterPro" id="IPR011330">
    <property type="entry name" value="Glyco_hydro/deAcase_b/a-brl"/>
</dbReference>
<dbReference type="PANTHER" id="PTHR34216:SF3">
    <property type="entry name" value="POLY-BETA-1,6-N-ACETYL-D-GLUCOSAMINE N-DEACETYLASE"/>
    <property type="match status" value="1"/>
</dbReference>
<reference evidence="5" key="1">
    <citation type="submission" date="2022-10" db="EMBL/GenBank/DDBJ databases">
        <title>The complete genomes of actinobacterial strains from the NBC collection.</title>
        <authorList>
            <person name="Joergensen T.S."/>
            <person name="Alvarez Arevalo M."/>
            <person name="Sterndorff E.B."/>
            <person name="Faurdal D."/>
            <person name="Vuksanovic O."/>
            <person name="Mourched A.-S."/>
            <person name="Charusanti P."/>
            <person name="Shaw S."/>
            <person name="Blin K."/>
            <person name="Weber T."/>
        </authorList>
    </citation>
    <scope>NUCLEOTIDE SEQUENCE</scope>
    <source>
        <strain evidence="5">NBC_01256</strain>
    </source>
</reference>
<dbReference type="PANTHER" id="PTHR34216">
    <property type="match status" value="1"/>
</dbReference>